<keyword evidence="8" id="KW-1185">Reference proteome</keyword>
<evidence type="ECO:0000259" key="5">
    <source>
        <dbReference type="Pfam" id="PF00675"/>
    </source>
</evidence>
<dbReference type="InterPro" id="IPR050361">
    <property type="entry name" value="MPP/UQCRC_Complex"/>
</dbReference>
<evidence type="ECO:0000313" key="7">
    <source>
        <dbReference type="EMBL" id="PEN15270.1"/>
    </source>
</evidence>
<proteinExistence type="inferred from homology"/>
<dbReference type="PANTHER" id="PTHR11851:SF49">
    <property type="entry name" value="MITOCHONDRIAL-PROCESSING PEPTIDASE SUBUNIT ALPHA"/>
    <property type="match status" value="1"/>
</dbReference>
<comment type="cofactor">
    <cofactor evidence="1">
        <name>Zn(2+)</name>
        <dbReference type="ChEBI" id="CHEBI:29105"/>
    </cofactor>
</comment>
<evidence type="ECO:0000259" key="6">
    <source>
        <dbReference type="Pfam" id="PF05193"/>
    </source>
</evidence>
<evidence type="ECO:0000256" key="2">
    <source>
        <dbReference type="ARBA" id="ARBA00007261"/>
    </source>
</evidence>
<dbReference type="PANTHER" id="PTHR11851">
    <property type="entry name" value="METALLOPROTEASE"/>
    <property type="match status" value="1"/>
</dbReference>
<evidence type="ECO:0000256" key="1">
    <source>
        <dbReference type="ARBA" id="ARBA00001947"/>
    </source>
</evidence>
<dbReference type="GO" id="GO:0046872">
    <property type="term" value="F:metal ion binding"/>
    <property type="evidence" value="ECO:0007669"/>
    <property type="project" value="InterPro"/>
</dbReference>
<dbReference type="Proteomes" id="UP000220102">
    <property type="component" value="Unassembled WGS sequence"/>
</dbReference>
<dbReference type="InterPro" id="IPR007863">
    <property type="entry name" value="Peptidase_M16_C"/>
</dbReference>
<name>A0A2A8D307_9BACT</name>
<feature type="domain" description="Peptidase M16 N-terminal" evidence="5">
    <location>
        <begin position="44"/>
        <end position="184"/>
    </location>
</feature>
<evidence type="ECO:0000313" key="8">
    <source>
        <dbReference type="Proteomes" id="UP000220102"/>
    </source>
</evidence>
<dbReference type="InterPro" id="IPR011249">
    <property type="entry name" value="Metalloenz_LuxS/M16"/>
</dbReference>
<protein>
    <submittedName>
        <fullName evidence="7">Peptidase M16</fullName>
    </submittedName>
</protein>
<dbReference type="RefSeq" id="WP_098074170.1">
    <property type="nucleotide sequence ID" value="NZ_PDEQ01000001.1"/>
</dbReference>
<feature type="domain" description="Peptidase M16 C-terminal" evidence="6">
    <location>
        <begin position="198"/>
        <end position="369"/>
    </location>
</feature>
<dbReference type="AlphaFoldDB" id="A0A2A8D307"/>
<feature type="region of interest" description="Disordered" evidence="4">
    <location>
        <begin position="237"/>
        <end position="257"/>
    </location>
</feature>
<reference evidence="7 8" key="1">
    <citation type="submission" date="2017-10" db="EMBL/GenBank/DDBJ databases">
        <title>Draft genome of Longibacter Salinarum.</title>
        <authorList>
            <person name="Goh K.M."/>
            <person name="Shamsir M.S."/>
            <person name="Lim S.W."/>
        </authorList>
    </citation>
    <scope>NUCLEOTIDE SEQUENCE [LARGE SCALE GENOMIC DNA]</scope>
    <source>
        <strain evidence="7 8">KCTC 52045</strain>
    </source>
</reference>
<dbReference type="Pfam" id="PF00675">
    <property type="entry name" value="Peptidase_M16"/>
    <property type="match status" value="1"/>
</dbReference>
<accession>A0A2A8D307</accession>
<evidence type="ECO:0000256" key="4">
    <source>
        <dbReference type="SAM" id="MobiDB-lite"/>
    </source>
</evidence>
<dbReference type="PROSITE" id="PS00143">
    <property type="entry name" value="INSULINASE"/>
    <property type="match status" value="1"/>
</dbReference>
<gene>
    <name evidence="7" type="ORF">CRI94_03045</name>
</gene>
<dbReference type="InterPro" id="IPR011765">
    <property type="entry name" value="Pept_M16_N"/>
</dbReference>
<dbReference type="SUPFAM" id="SSF63411">
    <property type="entry name" value="LuxS/MPP-like metallohydrolase"/>
    <property type="match status" value="2"/>
</dbReference>
<dbReference type="EMBL" id="PDEQ01000001">
    <property type="protein sequence ID" value="PEN15270.1"/>
    <property type="molecule type" value="Genomic_DNA"/>
</dbReference>
<organism evidence="7 8">
    <name type="scientific">Longibacter salinarum</name>
    <dbReference type="NCBI Taxonomy" id="1850348"/>
    <lineage>
        <taxon>Bacteria</taxon>
        <taxon>Pseudomonadati</taxon>
        <taxon>Rhodothermota</taxon>
        <taxon>Rhodothermia</taxon>
        <taxon>Rhodothermales</taxon>
        <taxon>Salisaetaceae</taxon>
        <taxon>Longibacter</taxon>
    </lineage>
</organism>
<dbReference type="Gene3D" id="3.30.830.10">
    <property type="entry name" value="Metalloenzyme, LuxS/M16 peptidase-like"/>
    <property type="match status" value="2"/>
</dbReference>
<dbReference type="GO" id="GO:0004222">
    <property type="term" value="F:metalloendopeptidase activity"/>
    <property type="evidence" value="ECO:0007669"/>
    <property type="project" value="InterPro"/>
</dbReference>
<evidence type="ECO:0000256" key="3">
    <source>
        <dbReference type="RuleBase" id="RU004447"/>
    </source>
</evidence>
<dbReference type="InterPro" id="IPR001431">
    <property type="entry name" value="Pept_M16_Zn_BS"/>
</dbReference>
<comment type="similarity">
    <text evidence="2 3">Belongs to the peptidase M16 family.</text>
</comment>
<sequence>MASTEVSSPSGIPESFEHVETLGGIQSYRHTTNGLEVLILPESAAPVATFMVTYRVGSRHEPMGLTGATHFLEHLMFKGTERFHKSKGTSIFNVLQSVGAKVNASTWVDRTNYYEMLPREHLPLAVEIEADRMRGALLDPEDVESERTVILNEYDRGRNESTSRLFDEVWATAFLAHPYRHPTIGWRSDIEGVDDSGLRHFYDQYYWPNNATVSIIGDVDPAEALTLVDQHFGDIPRSEHEITSPSVREPEQSGPRRLEVRQEGQLGAVLQAYKTPDGRDDDAEALDVLGRILASGKGSRLFRRCTDRGLTTDAYAINFRLRDPGLFCILTFLAPDKTHDVVEEAVEEVVQEVQENGVTEEEVRRAQTQIRASEAFDRDGPMKVASQLNEAIATGDWRLYVEYPDRIDAVTPEDVQRVARTYLLDDRLTVGRYVPTAPPEATNGAQVAQAAAGPVT</sequence>
<comment type="caution">
    <text evidence="7">The sequence shown here is derived from an EMBL/GenBank/DDBJ whole genome shotgun (WGS) entry which is preliminary data.</text>
</comment>
<dbReference type="OrthoDB" id="9811314at2"/>
<dbReference type="GO" id="GO:0006508">
    <property type="term" value="P:proteolysis"/>
    <property type="evidence" value="ECO:0007669"/>
    <property type="project" value="InterPro"/>
</dbReference>
<dbReference type="Pfam" id="PF05193">
    <property type="entry name" value="Peptidase_M16_C"/>
    <property type="match status" value="1"/>
</dbReference>